<feature type="domain" description="Deoxynucleoside kinase" evidence="1">
    <location>
        <begin position="27"/>
        <end position="228"/>
    </location>
</feature>
<evidence type="ECO:0000313" key="5">
    <source>
        <dbReference type="Proteomes" id="UP001283366"/>
    </source>
</evidence>
<reference evidence="3 4" key="1">
    <citation type="submission" date="2017-05" db="EMBL/GenBank/DDBJ databases">
        <authorList>
            <person name="Song R."/>
            <person name="Chenine A.L."/>
            <person name="Ruprecht R.M."/>
        </authorList>
    </citation>
    <scope>NUCLEOTIDE SEQUENCE [LARGE SCALE GENOMIC DNA]</scope>
    <source>
        <strain evidence="3 4">CECT 7927</strain>
    </source>
</reference>
<evidence type="ECO:0000313" key="2">
    <source>
        <dbReference type="EMBL" id="MDW6001598.1"/>
    </source>
</evidence>
<dbReference type="PANTHER" id="PTHR10513">
    <property type="entry name" value="DEOXYNUCLEOSIDE KINASE"/>
    <property type="match status" value="1"/>
</dbReference>
<keyword evidence="3" id="KW-0808">Transferase</keyword>
<dbReference type="Proteomes" id="UP000196125">
    <property type="component" value="Unassembled WGS sequence"/>
</dbReference>
<dbReference type="GO" id="GO:0005737">
    <property type="term" value="C:cytoplasm"/>
    <property type="evidence" value="ECO:0007669"/>
    <property type="project" value="TreeGrafter"/>
</dbReference>
<organism evidence="3 4">
    <name type="scientific">Vibrio mangrovi</name>
    <dbReference type="NCBI Taxonomy" id="474394"/>
    <lineage>
        <taxon>Bacteria</taxon>
        <taxon>Pseudomonadati</taxon>
        <taxon>Pseudomonadota</taxon>
        <taxon>Gammaproteobacteria</taxon>
        <taxon>Vibrionales</taxon>
        <taxon>Vibrionaceae</taxon>
        <taxon>Vibrio</taxon>
    </lineage>
</organism>
<sequence length="246" mass="29040">MSKNHLYIPPWSVEEFPDIPERTPIYITLSGNSGVGKSTLLRSISTHIYEQDNQTIAIDEKSLHHPLLQNLFDKTETYGYPLQINFMIQRVLLVKSWIDKGFNVIMERSHLEDYIFANFMYKQGYISREKHKVYLSLWNELMDIAPIPDIIVYMNFTPDFSLKNLFNDESKGIRPREFPDEKTKEQWINGWGEEYKSFIDNLPPKLTDRVVEFNQHMTVEDITNQVINSIKNKQERLCDSEPLFAR</sequence>
<evidence type="ECO:0000313" key="3">
    <source>
        <dbReference type="EMBL" id="SMS00376.1"/>
    </source>
</evidence>
<keyword evidence="3" id="KW-0418">Kinase</keyword>
<dbReference type="Gene3D" id="3.40.50.300">
    <property type="entry name" value="P-loop containing nucleotide triphosphate hydrolases"/>
    <property type="match status" value="1"/>
</dbReference>
<dbReference type="EC" id="2.7.1.74" evidence="3"/>
<gene>
    <name evidence="3" type="primary">dck</name>
    <name evidence="2" type="ORF">SBX37_01625</name>
    <name evidence="3" type="ORF">VIM7927_01627</name>
</gene>
<dbReference type="InterPro" id="IPR050566">
    <property type="entry name" value="Deoxyribonucleoside_kinase"/>
</dbReference>
<dbReference type="GO" id="GO:0004137">
    <property type="term" value="F:deoxycytidine kinase activity"/>
    <property type="evidence" value="ECO:0007669"/>
    <property type="project" value="UniProtKB-EC"/>
</dbReference>
<dbReference type="Proteomes" id="UP001283366">
    <property type="component" value="Unassembled WGS sequence"/>
</dbReference>
<dbReference type="AlphaFoldDB" id="A0A1Y6IRW9"/>
<dbReference type="Pfam" id="PF01712">
    <property type="entry name" value="dNK"/>
    <property type="match status" value="1"/>
</dbReference>
<proteinExistence type="predicted"/>
<protein>
    <submittedName>
        <fullName evidence="3">Deoxyadenosine/deoxycytidine kinase</fullName>
        <ecNumber evidence="3">2.7.1.74</ecNumber>
    </submittedName>
    <submittedName>
        <fullName evidence="2">Deoxynucleoside kinase</fullName>
    </submittedName>
</protein>
<dbReference type="EMBL" id="FXXI01000002">
    <property type="protein sequence ID" value="SMS00376.1"/>
    <property type="molecule type" value="Genomic_DNA"/>
</dbReference>
<dbReference type="PANTHER" id="PTHR10513:SF35">
    <property type="entry name" value="DEOXYADENOSINE KINASE"/>
    <property type="match status" value="1"/>
</dbReference>
<evidence type="ECO:0000259" key="1">
    <source>
        <dbReference type="Pfam" id="PF01712"/>
    </source>
</evidence>
<dbReference type="RefSeq" id="WP_087480425.1">
    <property type="nucleotide sequence ID" value="NZ_AP024883.1"/>
</dbReference>
<dbReference type="SUPFAM" id="SSF52540">
    <property type="entry name" value="P-loop containing nucleoside triphosphate hydrolases"/>
    <property type="match status" value="1"/>
</dbReference>
<dbReference type="EMBL" id="JAWRCO010000001">
    <property type="protein sequence ID" value="MDW6001598.1"/>
    <property type="molecule type" value="Genomic_DNA"/>
</dbReference>
<evidence type="ECO:0000313" key="4">
    <source>
        <dbReference type="Proteomes" id="UP000196125"/>
    </source>
</evidence>
<dbReference type="InterPro" id="IPR031314">
    <property type="entry name" value="DNK_dom"/>
</dbReference>
<dbReference type="InterPro" id="IPR027417">
    <property type="entry name" value="P-loop_NTPase"/>
</dbReference>
<dbReference type="OrthoDB" id="9776634at2"/>
<name>A0A1Y6IRW9_9VIBR</name>
<reference evidence="2 5" key="2">
    <citation type="submission" date="2023-11" db="EMBL/GenBank/DDBJ databases">
        <title>Plant-associative lifestyle of Vibrio porteresiae and its evolutionary dynamics.</title>
        <authorList>
            <person name="Rameshkumar N."/>
            <person name="Kirti K."/>
        </authorList>
    </citation>
    <scope>NUCLEOTIDE SEQUENCE [LARGE SCALE GENOMIC DNA]</scope>
    <source>
        <strain evidence="2 5">MSSRF38</strain>
    </source>
</reference>
<accession>A0A1Y6IRW9</accession>
<keyword evidence="5" id="KW-1185">Reference proteome</keyword>